<reference evidence="1" key="1">
    <citation type="submission" date="2014-07" db="EMBL/GenBank/DDBJ databases">
        <title>Identification of a novel salt tolerance gene in wild soybean by whole-genome sequencing.</title>
        <authorList>
            <person name="Lam H.-M."/>
            <person name="Qi X."/>
            <person name="Li M.-W."/>
            <person name="Liu X."/>
            <person name="Xie M."/>
            <person name="Ni M."/>
            <person name="Xu X."/>
        </authorList>
    </citation>
    <scope>NUCLEOTIDE SEQUENCE [LARGE SCALE GENOMIC DNA]</scope>
    <source>
        <tissue evidence="1">Root</tissue>
    </source>
</reference>
<evidence type="ECO:0000313" key="1">
    <source>
        <dbReference type="EMBL" id="KHN45811.1"/>
    </source>
</evidence>
<accession>A0A0B2SGH7</accession>
<dbReference type="AlphaFoldDB" id="A0A0B2SGH7"/>
<sequence>MSETHPCMASLATKVSQGGHPAAFCSATTNLHDNLKDTDPVPLLKLPFLHSRTSPSCASVTTPFRFHPDSFLLHLCELKHAMHGPSGVELPALVTVFFELA</sequence>
<proteinExistence type="predicted"/>
<dbReference type="Proteomes" id="UP000053555">
    <property type="component" value="Unassembled WGS sequence"/>
</dbReference>
<organism evidence="1">
    <name type="scientific">Glycine soja</name>
    <name type="common">Wild soybean</name>
    <dbReference type="NCBI Taxonomy" id="3848"/>
    <lineage>
        <taxon>Eukaryota</taxon>
        <taxon>Viridiplantae</taxon>
        <taxon>Streptophyta</taxon>
        <taxon>Embryophyta</taxon>
        <taxon>Tracheophyta</taxon>
        <taxon>Spermatophyta</taxon>
        <taxon>Magnoliopsida</taxon>
        <taxon>eudicotyledons</taxon>
        <taxon>Gunneridae</taxon>
        <taxon>Pentapetalae</taxon>
        <taxon>rosids</taxon>
        <taxon>fabids</taxon>
        <taxon>Fabales</taxon>
        <taxon>Fabaceae</taxon>
        <taxon>Papilionoideae</taxon>
        <taxon>50 kb inversion clade</taxon>
        <taxon>NPAAA clade</taxon>
        <taxon>indigoferoid/millettioid clade</taxon>
        <taxon>Phaseoleae</taxon>
        <taxon>Glycine</taxon>
        <taxon>Glycine subgen. Soja</taxon>
    </lineage>
</organism>
<name>A0A0B2SGH7_GLYSO</name>
<dbReference type="EMBL" id="KN641669">
    <property type="protein sequence ID" value="KHN45811.1"/>
    <property type="molecule type" value="Genomic_DNA"/>
</dbReference>
<gene>
    <name evidence="1" type="ORF">glysoja_045587</name>
</gene>
<protein>
    <submittedName>
        <fullName evidence="1">Uncharacterized protein</fullName>
    </submittedName>
</protein>